<evidence type="ECO:0000313" key="10">
    <source>
        <dbReference type="Proteomes" id="UP001230908"/>
    </source>
</evidence>
<comment type="similarity">
    <text evidence="2">Belongs to the ABC transporter superfamily.</text>
</comment>
<dbReference type="RefSeq" id="WP_308718487.1">
    <property type="nucleotide sequence ID" value="NZ_JAVHUY010000076.1"/>
</dbReference>
<dbReference type="GO" id="GO:0005524">
    <property type="term" value="F:ATP binding"/>
    <property type="evidence" value="ECO:0007669"/>
    <property type="project" value="UniProtKB-KW"/>
</dbReference>
<dbReference type="InterPro" id="IPR027417">
    <property type="entry name" value="P-loop_NTPase"/>
</dbReference>
<keyword evidence="3" id="KW-0813">Transport</keyword>
<dbReference type="Proteomes" id="UP001230908">
    <property type="component" value="Unassembled WGS sequence"/>
</dbReference>
<dbReference type="Gene3D" id="3.40.50.300">
    <property type="entry name" value="P-loop containing nucleotide triphosphate hydrolases"/>
    <property type="match status" value="1"/>
</dbReference>
<proteinExistence type="inferred from homology"/>
<dbReference type="EMBL" id="JAVHUY010000076">
    <property type="protein sequence ID" value="MDQ7911270.1"/>
    <property type="molecule type" value="Genomic_DNA"/>
</dbReference>
<keyword evidence="7" id="KW-0472">Membrane</keyword>
<dbReference type="NCBIfam" id="TIGR01727">
    <property type="entry name" value="oligo_HPY"/>
    <property type="match status" value="1"/>
</dbReference>
<dbReference type="InterPro" id="IPR003439">
    <property type="entry name" value="ABC_transporter-like_ATP-bd"/>
</dbReference>
<dbReference type="PROSITE" id="PS00211">
    <property type="entry name" value="ABC_TRANSPORTER_1"/>
    <property type="match status" value="1"/>
</dbReference>
<dbReference type="PANTHER" id="PTHR43297:SF2">
    <property type="entry name" value="DIPEPTIDE TRANSPORT ATP-BINDING PROTEIN DPPD"/>
    <property type="match status" value="1"/>
</dbReference>
<dbReference type="Pfam" id="PF08352">
    <property type="entry name" value="oligo_HPY"/>
    <property type="match status" value="1"/>
</dbReference>
<dbReference type="InterPro" id="IPR013563">
    <property type="entry name" value="Oligopep_ABC_C"/>
</dbReference>
<evidence type="ECO:0000256" key="5">
    <source>
        <dbReference type="ARBA" id="ARBA00022741"/>
    </source>
</evidence>
<gene>
    <name evidence="9" type="ORF">RB614_42950</name>
</gene>
<dbReference type="InterPro" id="IPR003593">
    <property type="entry name" value="AAA+_ATPase"/>
</dbReference>
<reference evidence="9 10" key="1">
    <citation type="submission" date="2023-08" db="EMBL/GenBank/DDBJ databases">
        <title>Phytohabitans sansha sp. nov., isolated from marine sediment.</title>
        <authorList>
            <person name="Zhao Y."/>
            <person name="Yi K."/>
        </authorList>
    </citation>
    <scope>NUCLEOTIDE SEQUENCE [LARGE SCALE GENOMIC DNA]</scope>
    <source>
        <strain evidence="9 10">ZYX-F-186</strain>
    </source>
</reference>
<evidence type="ECO:0000313" key="9">
    <source>
        <dbReference type="EMBL" id="MDQ7911270.1"/>
    </source>
</evidence>
<keyword evidence="6 9" id="KW-0067">ATP-binding</keyword>
<feature type="domain" description="ABC transporter" evidence="8">
    <location>
        <begin position="10"/>
        <end position="259"/>
    </location>
</feature>
<evidence type="ECO:0000256" key="1">
    <source>
        <dbReference type="ARBA" id="ARBA00004202"/>
    </source>
</evidence>
<dbReference type="PROSITE" id="PS50893">
    <property type="entry name" value="ABC_TRANSPORTER_2"/>
    <property type="match status" value="1"/>
</dbReference>
<protein>
    <submittedName>
        <fullName evidence="9">ABC transporter ATP-binding protein</fullName>
    </submittedName>
</protein>
<keyword evidence="5" id="KW-0547">Nucleotide-binding</keyword>
<name>A0ABU0ZYL0_9ACTN</name>
<dbReference type="InterPro" id="IPR050388">
    <property type="entry name" value="ABC_Ni/Peptide_Import"/>
</dbReference>
<sequence length="337" mass="36221">MATDGPLLDVRGLSVSFPAPRGERLTVASGVTFDVGAGEVVGLVGESGSGKTVSSLAISGLVAAQGGRVEGSARLDGTELVGLPEKELRQLRGARVSMVFQQAIRSLNPGLTVGEQIAETVRRHRQVSRKAAWDRAVEMLDRVGIANPSARAQEYPHQFSGGMCQRVMIAMALCCDPRLLIADEPTTALDVTVQRRILDLLLELRAEQDIAILFITHDLGVIAEMCDRVVVMYAGEVVERGTMLDLFRRPRHPYTQGLLDAIPRGRGRRLVSIPGTVPPPMALPSGCRFAARCPYAEPGRCDAEHPPLRQVGDGSSGTREARCVRAEELELSGVVTA</sequence>
<dbReference type="PANTHER" id="PTHR43297">
    <property type="entry name" value="OLIGOPEPTIDE TRANSPORT ATP-BINDING PROTEIN APPD"/>
    <property type="match status" value="1"/>
</dbReference>
<dbReference type="CDD" id="cd03257">
    <property type="entry name" value="ABC_NikE_OppD_transporters"/>
    <property type="match status" value="1"/>
</dbReference>
<dbReference type="Pfam" id="PF00005">
    <property type="entry name" value="ABC_tran"/>
    <property type="match status" value="1"/>
</dbReference>
<keyword evidence="4" id="KW-1003">Cell membrane</keyword>
<dbReference type="InterPro" id="IPR017871">
    <property type="entry name" value="ABC_transporter-like_CS"/>
</dbReference>
<organism evidence="9 10">
    <name type="scientific">Phytohabitans maris</name>
    <dbReference type="NCBI Taxonomy" id="3071409"/>
    <lineage>
        <taxon>Bacteria</taxon>
        <taxon>Bacillati</taxon>
        <taxon>Actinomycetota</taxon>
        <taxon>Actinomycetes</taxon>
        <taxon>Micromonosporales</taxon>
        <taxon>Micromonosporaceae</taxon>
    </lineage>
</organism>
<evidence type="ECO:0000259" key="8">
    <source>
        <dbReference type="PROSITE" id="PS50893"/>
    </source>
</evidence>
<dbReference type="SUPFAM" id="SSF52540">
    <property type="entry name" value="P-loop containing nucleoside triphosphate hydrolases"/>
    <property type="match status" value="1"/>
</dbReference>
<dbReference type="SMART" id="SM00382">
    <property type="entry name" value="AAA"/>
    <property type="match status" value="1"/>
</dbReference>
<evidence type="ECO:0000256" key="6">
    <source>
        <dbReference type="ARBA" id="ARBA00022840"/>
    </source>
</evidence>
<evidence type="ECO:0000256" key="3">
    <source>
        <dbReference type="ARBA" id="ARBA00022448"/>
    </source>
</evidence>
<evidence type="ECO:0000256" key="2">
    <source>
        <dbReference type="ARBA" id="ARBA00005417"/>
    </source>
</evidence>
<evidence type="ECO:0000256" key="4">
    <source>
        <dbReference type="ARBA" id="ARBA00022475"/>
    </source>
</evidence>
<evidence type="ECO:0000256" key="7">
    <source>
        <dbReference type="ARBA" id="ARBA00023136"/>
    </source>
</evidence>
<accession>A0ABU0ZYL0</accession>
<keyword evidence="10" id="KW-1185">Reference proteome</keyword>
<comment type="subcellular location">
    <subcellularLocation>
        <location evidence="1">Cell membrane</location>
        <topology evidence="1">Peripheral membrane protein</topology>
    </subcellularLocation>
</comment>
<comment type="caution">
    <text evidence="9">The sequence shown here is derived from an EMBL/GenBank/DDBJ whole genome shotgun (WGS) entry which is preliminary data.</text>
</comment>